<evidence type="ECO:0000313" key="2">
    <source>
        <dbReference type="EMBL" id="RGV69167.1"/>
    </source>
</evidence>
<proteinExistence type="predicted"/>
<gene>
    <name evidence="2" type="ORF">DWW02_28680</name>
</gene>
<feature type="domain" description="YqbQ/XkdQ" evidence="1">
    <location>
        <begin position="25"/>
        <end position="319"/>
    </location>
</feature>
<sequence>MIYKFLVFNPTSNTLYDYAPIVQEVSYTTNRIGSAGKLEFSYIQDRPINMEEGAKVEFYVDGKGIFLGYVFALKQSRNGEMSVTAYDQIRYLKSKASYSFAGKKSGDIIRQIAMDIQLQVGVLEDTGYTIPVYTKEDKERIDIIDYSLMITQNNTGKTFVFYDDFGKLCLREAKNLMSNVMIGNRSIVTDYTFKSDIDSDTYNRVKLVRPNKDTGQADTYIFQDSDNIKKWGILELYEKVDENLNEAQINQQGNIMMAYYDRALKSISVSGAPGVIGLKAGAMTMFKIADVPELKNGYFLLLDKVKHKFSNDDHTMDVDAKILTI</sequence>
<evidence type="ECO:0000313" key="3">
    <source>
        <dbReference type="Proteomes" id="UP000284543"/>
    </source>
</evidence>
<dbReference type="SUPFAM" id="SSF69279">
    <property type="entry name" value="Phage tail proteins"/>
    <property type="match status" value="1"/>
</dbReference>
<dbReference type="Pfam" id="PF24032">
    <property type="entry name" value="YQBQ"/>
    <property type="match status" value="1"/>
</dbReference>
<comment type="caution">
    <text evidence="2">The sequence shown here is derived from an EMBL/GenBank/DDBJ whole genome shotgun (WGS) entry which is preliminary data.</text>
</comment>
<evidence type="ECO:0000259" key="1">
    <source>
        <dbReference type="Pfam" id="PF24032"/>
    </source>
</evidence>
<protein>
    <recommendedName>
        <fullName evidence="1">YqbQ/XkdQ domain-containing protein</fullName>
    </recommendedName>
</protein>
<dbReference type="Proteomes" id="UP000284543">
    <property type="component" value="Unassembled WGS sequence"/>
</dbReference>
<dbReference type="AlphaFoldDB" id="A0A412YU10"/>
<dbReference type="EMBL" id="QRZM01000025">
    <property type="protein sequence ID" value="RGV69167.1"/>
    <property type="molecule type" value="Genomic_DNA"/>
</dbReference>
<accession>A0A412YU10</accession>
<name>A0A412YU10_9FIRM</name>
<organism evidence="2 3">
    <name type="scientific">Enterocloster bolteae</name>
    <dbReference type="NCBI Taxonomy" id="208479"/>
    <lineage>
        <taxon>Bacteria</taxon>
        <taxon>Bacillati</taxon>
        <taxon>Bacillota</taxon>
        <taxon>Clostridia</taxon>
        <taxon>Lachnospirales</taxon>
        <taxon>Lachnospiraceae</taxon>
        <taxon>Enterocloster</taxon>
    </lineage>
</organism>
<reference evidence="2 3" key="1">
    <citation type="submission" date="2018-08" db="EMBL/GenBank/DDBJ databases">
        <title>A genome reference for cultivated species of the human gut microbiota.</title>
        <authorList>
            <person name="Zou Y."/>
            <person name="Xue W."/>
            <person name="Luo G."/>
        </authorList>
    </citation>
    <scope>NUCLEOTIDE SEQUENCE [LARGE SCALE GENOMIC DNA]</scope>
    <source>
        <strain evidence="2 3">AF14-18</strain>
    </source>
</reference>
<dbReference type="InterPro" id="IPR056937">
    <property type="entry name" value="YqbQ/XkdQ"/>
</dbReference>
<dbReference type="RefSeq" id="WP_118019712.1">
    <property type="nucleotide sequence ID" value="NZ_QRZM01000025.1"/>
</dbReference>